<protein>
    <submittedName>
        <fullName evidence="1">Uncharacterized protein</fullName>
    </submittedName>
</protein>
<reference evidence="2" key="1">
    <citation type="submission" date="2017-09" db="EMBL/GenBank/DDBJ databases">
        <title>Depth-based differentiation of microbial function through sediment-hosted aquifers and enrichment of novel symbionts in the deep terrestrial subsurface.</title>
        <authorList>
            <person name="Probst A.J."/>
            <person name="Ladd B."/>
            <person name="Jarett J.K."/>
            <person name="Geller-Mcgrath D.E."/>
            <person name="Sieber C.M.K."/>
            <person name="Emerson J.B."/>
            <person name="Anantharaman K."/>
            <person name="Thomas B.C."/>
            <person name="Malmstrom R."/>
            <person name="Stieglmeier M."/>
            <person name="Klingl A."/>
            <person name="Woyke T."/>
            <person name="Ryan C.M."/>
            <person name="Banfield J.F."/>
        </authorList>
    </citation>
    <scope>NUCLEOTIDE SEQUENCE [LARGE SCALE GENOMIC DNA]</scope>
</reference>
<dbReference type="AlphaFoldDB" id="A0A2H0VIL9"/>
<name>A0A2H0VIL9_9BACT</name>
<sequence length="153" mass="15895">MRTSSVETASQSAAVCSGGRGEVRRSRAVVAPSVHGPLNEPCSDGAFKAAALGALEALEVGGDDEEGTGCFSLALLADLVVVSLGDRNGVRRRAGKMLSHHATFTHHRIGVVALRVGVVVRHEGRRTRASAPVAGVLLLFGCHHDPPVVLGYI</sequence>
<evidence type="ECO:0000313" key="2">
    <source>
        <dbReference type="Proteomes" id="UP000231466"/>
    </source>
</evidence>
<organism evidence="1 2">
    <name type="scientific">Candidatus Colwellbacteria bacterium CG10_big_fil_rev_8_21_14_0_10_42_22</name>
    <dbReference type="NCBI Taxonomy" id="1974540"/>
    <lineage>
        <taxon>Bacteria</taxon>
        <taxon>Candidatus Colwelliibacteriota</taxon>
    </lineage>
</organism>
<gene>
    <name evidence="1" type="ORF">COT89_00395</name>
</gene>
<proteinExistence type="predicted"/>
<dbReference type="EMBL" id="PFAH01000002">
    <property type="protein sequence ID" value="PIR98160.1"/>
    <property type="molecule type" value="Genomic_DNA"/>
</dbReference>
<accession>A0A2H0VIL9</accession>
<dbReference type="Proteomes" id="UP000231466">
    <property type="component" value="Unassembled WGS sequence"/>
</dbReference>
<comment type="caution">
    <text evidence="1">The sequence shown here is derived from an EMBL/GenBank/DDBJ whole genome shotgun (WGS) entry which is preliminary data.</text>
</comment>
<evidence type="ECO:0000313" key="1">
    <source>
        <dbReference type="EMBL" id="PIR98160.1"/>
    </source>
</evidence>